<dbReference type="EMBL" id="NDHY01000012">
    <property type="protein sequence ID" value="RIH99774.1"/>
    <property type="molecule type" value="Genomic_DNA"/>
</dbReference>
<evidence type="ECO:0000256" key="8">
    <source>
        <dbReference type="RuleBase" id="RU363060"/>
    </source>
</evidence>
<dbReference type="GO" id="GO:0046961">
    <property type="term" value="F:proton-transporting ATPase activity, rotational mechanism"/>
    <property type="evidence" value="ECO:0007669"/>
    <property type="project" value="InterPro"/>
</dbReference>
<evidence type="ECO:0000313" key="11">
    <source>
        <dbReference type="Proteomes" id="UP000266287"/>
    </source>
</evidence>
<dbReference type="InterPro" id="IPR035921">
    <property type="entry name" value="F/V-ATP_Csub_sf"/>
</dbReference>
<evidence type="ECO:0000256" key="4">
    <source>
        <dbReference type="ARBA" id="ARBA00022692"/>
    </source>
</evidence>
<accession>A0A399FU08</accession>
<dbReference type="PRINTS" id="PR00122">
    <property type="entry name" value="VACATPASE"/>
</dbReference>
<dbReference type="Pfam" id="PF00137">
    <property type="entry name" value="ATP-synt_C"/>
    <property type="match status" value="2"/>
</dbReference>
<dbReference type="Gene3D" id="1.20.120.610">
    <property type="entry name" value="lithium bound rotor ring of v- atpase"/>
    <property type="match status" value="1"/>
</dbReference>
<feature type="transmembrane region" description="Helical" evidence="8">
    <location>
        <begin position="128"/>
        <end position="156"/>
    </location>
</feature>
<dbReference type="InterPro" id="IPR002379">
    <property type="entry name" value="ATPase_proteolipid_c-like_dom"/>
</dbReference>
<dbReference type="NCBIfam" id="NF005124">
    <property type="entry name" value="PRK06558.1"/>
    <property type="match status" value="1"/>
</dbReference>
<feature type="transmembrane region" description="Helical" evidence="8">
    <location>
        <begin position="82"/>
        <end position="108"/>
    </location>
</feature>
<comment type="subcellular location">
    <subcellularLocation>
        <location evidence="1">Membrane</location>
        <topology evidence="1">Multi-pass membrane protein</topology>
    </subcellularLocation>
</comment>
<feature type="domain" description="V-ATPase proteolipid subunit C-like" evidence="9">
    <location>
        <begin position="93"/>
        <end position="152"/>
    </location>
</feature>
<comment type="caution">
    <text evidence="10">The sequence shown here is derived from an EMBL/GenBank/DDBJ whole genome shotgun (WGS) entry which is preliminary data.</text>
</comment>
<keyword evidence="3 8" id="KW-0813">Transport</keyword>
<dbReference type="NCBIfam" id="NF006219">
    <property type="entry name" value="PRK08344.1"/>
    <property type="match status" value="1"/>
</dbReference>
<evidence type="ECO:0000256" key="1">
    <source>
        <dbReference type="ARBA" id="ARBA00004141"/>
    </source>
</evidence>
<dbReference type="AlphaFoldDB" id="A0A399FU08"/>
<evidence type="ECO:0000256" key="7">
    <source>
        <dbReference type="ARBA" id="ARBA00023136"/>
    </source>
</evidence>
<dbReference type="Proteomes" id="UP000266287">
    <property type="component" value="Unassembled WGS sequence"/>
</dbReference>
<proteinExistence type="inferred from homology"/>
<evidence type="ECO:0000259" key="9">
    <source>
        <dbReference type="Pfam" id="PF00137"/>
    </source>
</evidence>
<keyword evidence="5 8" id="KW-1133">Transmembrane helix</keyword>
<evidence type="ECO:0000256" key="3">
    <source>
        <dbReference type="ARBA" id="ARBA00022448"/>
    </source>
</evidence>
<protein>
    <submittedName>
        <fullName evidence="10">V-type ATP synthase subunit K</fullName>
    </submittedName>
</protein>
<feature type="domain" description="V-ATPase proteolipid subunit C-like" evidence="9">
    <location>
        <begin position="10"/>
        <end position="68"/>
    </location>
</feature>
<gene>
    <name evidence="10" type="ORF">B9J77_04520</name>
</gene>
<evidence type="ECO:0000256" key="2">
    <source>
        <dbReference type="ARBA" id="ARBA00007296"/>
    </source>
</evidence>
<dbReference type="SUPFAM" id="SSF81333">
    <property type="entry name" value="F1F0 ATP synthase subunit C"/>
    <property type="match status" value="2"/>
</dbReference>
<comment type="similarity">
    <text evidence="2 8">Belongs to the V-ATPase proteolipid subunit family.</text>
</comment>
<dbReference type="PANTHER" id="PTHR10263">
    <property type="entry name" value="V-TYPE PROTON ATPASE PROTEOLIPID SUBUNIT"/>
    <property type="match status" value="1"/>
</dbReference>
<evidence type="ECO:0000256" key="5">
    <source>
        <dbReference type="ARBA" id="ARBA00022989"/>
    </source>
</evidence>
<organism evidence="10 11">
    <name type="scientific">candidate division NPL-UPA2 bacterium Unc8</name>
    <dbReference type="NCBI Taxonomy" id="1980939"/>
    <lineage>
        <taxon>Bacteria</taxon>
    </lineage>
</organism>
<evidence type="ECO:0000256" key="6">
    <source>
        <dbReference type="ARBA" id="ARBA00023065"/>
    </source>
</evidence>
<keyword evidence="6 8" id="KW-0406">Ion transport</keyword>
<keyword evidence="4 8" id="KW-0812">Transmembrane</keyword>
<dbReference type="CDD" id="cd18180">
    <property type="entry name" value="ATP-synt_Vo_Ao_c_NTPK_rpt2"/>
    <property type="match status" value="1"/>
</dbReference>
<feature type="transmembrane region" description="Helical" evidence="8">
    <location>
        <begin position="48"/>
        <end position="70"/>
    </location>
</feature>
<keyword evidence="7 8" id="KW-0472">Membrane</keyword>
<dbReference type="GO" id="GO:0033179">
    <property type="term" value="C:proton-transporting V-type ATPase, V0 domain"/>
    <property type="evidence" value="ECO:0007669"/>
    <property type="project" value="InterPro"/>
</dbReference>
<dbReference type="CDD" id="cd18179">
    <property type="entry name" value="ATP-synt_Vo_Ao_c_NTPK_rpt1"/>
    <property type="match status" value="1"/>
</dbReference>
<reference evidence="10 11" key="1">
    <citation type="submission" date="2018-08" db="EMBL/GenBank/DDBJ databases">
        <title>Draft genome of candidate division NPL-UPA2 bacterium Unc8 that adapted to ultra-basic serpentinizing groundwater.</title>
        <authorList>
            <person name="Ishii S."/>
            <person name="Suzuki S."/>
            <person name="Nealson K.H."/>
        </authorList>
    </citation>
    <scope>NUCLEOTIDE SEQUENCE [LARGE SCALE GENOMIC DNA]</scope>
    <source>
        <strain evidence="10">Unc8</strain>
    </source>
</reference>
<sequence length="158" mass="15561">MEVGLGLAIIGIALAVGLAGAGSALGIGYAASAANGVISEDPSKFGSLFILVALPGTQGIYGFLVGVMVMMQLGLIGGGEMVAISVGTGWQILGACLPVGIAGLASGAHQGRVSAAGAAVVAKQPEDFFKAVIMSAMVETYAVLGLLVSILLIFAIQL</sequence>
<name>A0A399FU08_UNCN2</name>
<dbReference type="InterPro" id="IPR000245">
    <property type="entry name" value="ATPase_proteolipid_csu"/>
</dbReference>
<evidence type="ECO:0000313" key="10">
    <source>
        <dbReference type="EMBL" id="RIH99774.1"/>
    </source>
</evidence>